<dbReference type="AlphaFoldDB" id="A0A8S9H9S2"/>
<name>A0A8S9H9S2_BRACR</name>
<comment type="caution">
    <text evidence="2">The sequence shown here is derived from an EMBL/GenBank/DDBJ whole genome shotgun (WGS) entry which is preliminary data.</text>
</comment>
<evidence type="ECO:0000256" key="1">
    <source>
        <dbReference type="SAM" id="MobiDB-lite"/>
    </source>
</evidence>
<sequence length="89" mass="10007">MPEKSDCNQHSSNKSSGQGTLRIGDQLCLDRTRRVLRHHTVVYNRLDVKMMNIALQVLSKTMDSTSLTSEKLVLAEVFPTLSGNSQNQF</sequence>
<protein>
    <submittedName>
        <fullName evidence="2">Uncharacterized protein</fullName>
    </submittedName>
</protein>
<reference evidence="2" key="1">
    <citation type="submission" date="2019-12" db="EMBL/GenBank/DDBJ databases">
        <title>Genome sequencing and annotation of Brassica cretica.</title>
        <authorList>
            <person name="Studholme D.J."/>
            <person name="Sarris P.F."/>
        </authorList>
    </citation>
    <scope>NUCLEOTIDE SEQUENCE</scope>
    <source>
        <strain evidence="2">PFS-001/15</strain>
        <tissue evidence="2">Leaf</tissue>
    </source>
</reference>
<dbReference type="Proteomes" id="UP000712281">
    <property type="component" value="Unassembled WGS sequence"/>
</dbReference>
<evidence type="ECO:0000313" key="3">
    <source>
        <dbReference type="Proteomes" id="UP000712281"/>
    </source>
</evidence>
<evidence type="ECO:0000313" key="2">
    <source>
        <dbReference type="EMBL" id="KAF2553012.1"/>
    </source>
</evidence>
<feature type="region of interest" description="Disordered" evidence="1">
    <location>
        <begin position="1"/>
        <end position="21"/>
    </location>
</feature>
<proteinExistence type="predicted"/>
<feature type="compositionally biased region" description="Polar residues" evidence="1">
    <location>
        <begin position="8"/>
        <end position="19"/>
    </location>
</feature>
<organism evidence="2 3">
    <name type="scientific">Brassica cretica</name>
    <name type="common">Mustard</name>
    <dbReference type="NCBI Taxonomy" id="69181"/>
    <lineage>
        <taxon>Eukaryota</taxon>
        <taxon>Viridiplantae</taxon>
        <taxon>Streptophyta</taxon>
        <taxon>Embryophyta</taxon>
        <taxon>Tracheophyta</taxon>
        <taxon>Spermatophyta</taxon>
        <taxon>Magnoliopsida</taxon>
        <taxon>eudicotyledons</taxon>
        <taxon>Gunneridae</taxon>
        <taxon>Pentapetalae</taxon>
        <taxon>rosids</taxon>
        <taxon>malvids</taxon>
        <taxon>Brassicales</taxon>
        <taxon>Brassicaceae</taxon>
        <taxon>Brassiceae</taxon>
        <taxon>Brassica</taxon>
    </lineage>
</organism>
<gene>
    <name evidence="2" type="ORF">F2Q68_00033443</name>
</gene>
<dbReference type="EMBL" id="QGKW02001988">
    <property type="protein sequence ID" value="KAF2553012.1"/>
    <property type="molecule type" value="Genomic_DNA"/>
</dbReference>
<accession>A0A8S9H9S2</accession>